<name>A0A0A6UKI8_ACTUT</name>
<dbReference type="PROSITE" id="PS51257">
    <property type="entry name" value="PROKAR_LIPOPROTEIN"/>
    <property type="match status" value="1"/>
</dbReference>
<protein>
    <recommendedName>
        <fullName evidence="1">NYN domain-containing protein</fullName>
    </recommendedName>
</protein>
<keyword evidence="3" id="KW-1185">Reference proteome</keyword>
<dbReference type="AlphaFoldDB" id="A0A0A6UKI8"/>
<dbReference type="STRING" id="1869.MB27_21450"/>
<dbReference type="OrthoDB" id="9809421at2"/>
<evidence type="ECO:0000313" key="3">
    <source>
        <dbReference type="Proteomes" id="UP000054537"/>
    </source>
</evidence>
<dbReference type="RefSeq" id="WP_043526998.1">
    <property type="nucleotide sequence ID" value="NZ_BAABKU010000028.1"/>
</dbReference>
<dbReference type="Gene3D" id="3.40.50.1010">
    <property type="entry name" value="5'-nuclease"/>
    <property type="match status" value="1"/>
</dbReference>
<dbReference type="EMBL" id="JRTT01000025">
    <property type="protein sequence ID" value="KHD75598.1"/>
    <property type="molecule type" value="Genomic_DNA"/>
</dbReference>
<dbReference type="Proteomes" id="UP000054537">
    <property type="component" value="Unassembled WGS sequence"/>
</dbReference>
<accession>A0A0A6UKI8</accession>
<evidence type="ECO:0000259" key="1">
    <source>
        <dbReference type="Pfam" id="PF01936"/>
    </source>
</evidence>
<organism evidence="2 3">
    <name type="scientific">Actinoplanes utahensis</name>
    <dbReference type="NCBI Taxonomy" id="1869"/>
    <lineage>
        <taxon>Bacteria</taxon>
        <taxon>Bacillati</taxon>
        <taxon>Actinomycetota</taxon>
        <taxon>Actinomycetes</taxon>
        <taxon>Micromonosporales</taxon>
        <taxon>Micromonosporaceae</taxon>
        <taxon>Actinoplanes</taxon>
    </lineage>
</organism>
<proteinExistence type="predicted"/>
<sequence length="214" mass="23692">MARGCLVLVDGWNHYLSTSSCLGFDLARTFPIDRLAAHLAPRTGEETLVDVAVVMALPNRNEPGELPEFMTWRKRLRGLHNAGVRHEHAKFRYSDMSCGGCGSPVDRKVVCPHCEHVNPIAGRRKEKGADIKLAALALNGAWRQDYSTLVILSQDADFGPLVRQLAEVHLEQGRRYALYSAFPVCDRPHPHRAVPGTRSIPLDAATYAACARRS</sequence>
<dbReference type="InterPro" id="IPR021139">
    <property type="entry name" value="NYN"/>
</dbReference>
<comment type="caution">
    <text evidence="2">The sequence shown here is derived from an EMBL/GenBank/DDBJ whole genome shotgun (WGS) entry which is preliminary data.</text>
</comment>
<gene>
    <name evidence="2" type="ORF">MB27_21450</name>
</gene>
<reference evidence="2 3" key="1">
    <citation type="submission" date="2014-10" db="EMBL/GenBank/DDBJ databases">
        <title>Draft genome sequence of Actinoplanes utahensis NRRL 12052.</title>
        <authorList>
            <person name="Velasco-Bucheli B."/>
            <person name="del Cerro C."/>
            <person name="Hormigo D."/>
            <person name="Garcia J.L."/>
            <person name="Acebal C."/>
            <person name="Arroyo M."/>
            <person name="de la Mata I."/>
        </authorList>
    </citation>
    <scope>NUCLEOTIDE SEQUENCE [LARGE SCALE GENOMIC DNA]</scope>
    <source>
        <strain evidence="2 3">NRRL 12052</strain>
    </source>
</reference>
<evidence type="ECO:0000313" key="2">
    <source>
        <dbReference type="EMBL" id="KHD75598.1"/>
    </source>
</evidence>
<dbReference type="Pfam" id="PF01936">
    <property type="entry name" value="NYN"/>
    <property type="match status" value="1"/>
</dbReference>
<feature type="domain" description="NYN" evidence="1">
    <location>
        <begin position="117"/>
        <end position="167"/>
    </location>
</feature>
<dbReference type="GO" id="GO:0004540">
    <property type="term" value="F:RNA nuclease activity"/>
    <property type="evidence" value="ECO:0007669"/>
    <property type="project" value="InterPro"/>
</dbReference>